<dbReference type="Proteomes" id="UP001281761">
    <property type="component" value="Unassembled WGS sequence"/>
</dbReference>
<dbReference type="EMBL" id="JARBJD010000120">
    <property type="protein sequence ID" value="KAK2951342.1"/>
    <property type="molecule type" value="Genomic_DNA"/>
</dbReference>
<comment type="caution">
    <text evidence="3">The sequence shown here is derived from an EMBL/GenBank/DDBJ whole genome shotgun (WGS) entry which is preliminary data.</text>
</comment>
<accession>A0ABQ9XL40</accession>
<keyword evidence="3" id="KW-0645">Protease</keyword>
<dbReference type="PANTHER" id="PTHR12994">
    <property type="entry name" value="SECERNIN"/>
    <property type="match status" value="1"/>
</dbReference>
<reference evidence="3 4" key="1">
    <citation type="journal article" date="2022" name="bioRxiv">
        <title>Genomics of Preaxostyla Flagellates Illuminates Evolutionary Transitions and the Path Towards Mitochondrial Loss.</title>
        <authorList>
            <person name="Novak L.V.F."/>
            <person name="Treitli S.C."/>
            <person name="Pyrih J."/>
            <person name="Halakuc P."/>
            <person name="Pipaliya S.V."/>
            <person name="Vacek V."/>
            <person name="Brzon O."/>
            <person name="Soukal P."/>
            <person name="Eme L."/>
            <person name="Dacks J.B."/>
            <person name="Karnkowska A."/>
            <person name="Elias M."/>
            <person name="Hampl V."/>
        </authorList>
    </citation>
    <scope>NUCLEOTIDE SEQUENCE [LARGE SCALE GENOMIC DNA]</scope>
    <source>
        <strain evidence="3">NAU3</strain>
        <tissue evidence="3">Gut</tissue>
    </source>
</reference>
<keyword evidence="4" id="KW-1185">Reference proteome</keyword>
<name>A0ABQ9XL40_9EUKA</name>
<evidence type="ECO:0000256" key="1">
    <source>
        <dbReference type="ARBA" id="ARBA00005705"/>
    </source>
</evidence>
<feature type="signal peptide" evidence="2">
    <location>
        <begin position="1"/>
        <end position="26"/>
    </location>
</feature>
<evidence type="ECO:0000313" key="4">
    <source>
        <dbReference type="Proteomes" id="UP001281761"/>
    </source>
</evidence>
<keyword evidence="2" id="KW-0732">Signal</keyword>
<sequence>MIRAAMVVTCLLHSCTNLIVTKGASAEGYNTLSYSADSWARYGDLHHSPARDHEPGTMRKIIHWSNGKDLGEIPEAAHTYNVVGNMNEFGLVLGETTWAGKKELTIDPTGKLDYGNLMYIALERCMTAREAWRMIVDLAEEYGYADSGETITLCDKKEIWLLDIIGRGPDRKGLLWVAIHLPDGTVAEHSNHPRTHSISELIKAGVEVEYRSDLIEECVRIGLLTETVPFEEFDWQEAVHGEVLWRRRYGEARTVSFFNATVGNGVLGSSFTDYLHGSSTESPPQLFYTPSSKISLTQMFSLMSDHLEGSSFDPRNDVGAGPYHSPHRVPPYTWTYGEHSYVNERTVSTPQTGWVFVAQCRDDVDDALGGMLWFAVDDAGLAVFVPHYSTATAISKCVQRTPTQNSQKFSFNSLFWVSAMLNTHVYQNFLHINPEIQEKRSSIQTTLVSEWKKADKVAQTIAARDGPAAKSYVTQVSIKWEDDLLKQWMELYTTIFPRFQQGMRKKFVGKKLPEIERFPYQNKYYERIVKETGDKYLVPTQKTTANGKELDPLSQLKYV</sequence>
<dbReference type="PANTHER" id="PTHR12994:SF17">
    <property type="entry name" value="LD30995P"/>
    <property type="match status" value="1"/>
</dbReference>
<dbReference type="GO" id="GO:0016805">
    <property type="term" value="F:dipeptidase activity"/>
    <property type="evidence" value="ECO:0007669"/>
    <property type="project" value="UniProtKB-KW"/>
</dbReference>
<dbReference type="EC" id="3.4.13.-" evidence="3"/>
<organism evidence="3 4">
    <name type="scientific">Blattamonas nauphoetae</name>
    <dbReference type="NCBI Taxonomy" id="2049346"/>
    <lineage>
        <taxon>Eukaryota</taxon>
        <taxon>Metamonada</taxon>
        <taxon>Preaxostyla</taxon>
        <taxon>Oxymonadida</taxon>
        <taxon>Blattamonas</taxon>
    </lineage>
</organism>
<proteinExistence type="inferred from homology"/>
<comment type="similarity">
    <text evidence="1">Belongs to the peptidase C69 family. Secernin subfamily.</text>
</comment>
<evidence type="ECO:0000313" key="3">
    <source>
        <dbReference type="EMBL" id="KAK2951342.1"/>
    </source>
</evidence>
<feature type="chain" id="PRO_5045042967" evidence="2">
    <location>
        <begin position="27"/>
        <end position="559"/>
    </location>
</feature>
<keyword evidence="3" id="KW-0224">Dipeptidase</keyword>
<gene>
    <name evidence="3" type="ORF">BLNAU_13721</name>
</gene>
<dbReference type="Pfam" id="PF03577">
    <property type="entry name" value="Peptidase_C69"/>
    <property type="match status" value="1"/>
</dbReference>
<dbReference type="InterPro" id="IPR005322">
    <property type="entry name" value="Peptidase_C69"/>
</dbReference>
<keyword evidence="3" id="KW-0378">Hydrolase</keyword>
<evidence type="ECO:0000256" key="2">
    <source>
        <dbReference type="SAM" id="SignalP"/>
    </source>
</evidence>
<protein>
    <submittedName>
        <fullName evidence="3">C69 family dipeptidase</fullName>
        <ecNumber evidence="3">3.4.13.-</ecNumber>
    </submittedName>
</protein>